<comment type="caution">
    <text evidence="7">The sequence shown here is derived from an EMBL/GenBank/DDBJ whole genome shotgun (WGS) entry which is preliminary data.</text>
</comment>
<dbReference type="RefSeq" id="WP_129032450.1">
    <property type="nucleotide sequence ID" value="NZ_QXIL01000008.1"/>
</dbReference>
<keyword evidence="8" id="KW-1185">Reference proteome</keyword>
<keyword evidence="7" id="KW-0378">Hydrolase</keyword>
<evidence type="ECO:0000259" key="6">
    <source>
        <dbReference type="Pfam" id="PF02057"/>
    </source>
</evidence>
<comment type="similarity">
    <text evidence="1">Belongs to the glycosyl hydrolase 59 family.</text>
</comment>
<dbReference type="Gene3D" id="3.20.20.80">
    <property type="entry name" value="Glycosidases"/>
    <property type="match status" value="1"/>
</dbReference>
<dbReference type="PANTHER" id="PTHR15172">
    <property type="entry name" value="GALACTOCEREBROSIDASE"/>
    <property type="match status" value="1"/>
</dbReference>
<dbReference type="AlphaFoldDB" id="A0A4Q0VJL5"/>
<keyword evidence="4" id="KW-0442">Lipid degradation</keyword>
<dbReference type="SUPFAM" id="SSF51445">
    <property type="entry name" value="(Trans)glycosidases"/>
    <property type="match status" value="1"/>
</dbReference>
<proteinExistence type="inferred from homology"/>
<dbReference type="Gene3D" id="2.60.120.560">
    <property type="entry name" value="Exo-inulinase, domain 1"/>
    <property type="match status" value="1"/>
</dbReference>
<accession>A0A4Q0VJL5</accession>
<dbReference type="Proteomes" id="UP000290602">
    <property type="component" value="Unassembled WGS sequence"/>
</dbReference>
<keyword evidence="3" id="KW-0443">Lipid metabolism</keyword>
<dbReference type="Gene3D" id="3.20.20.70">
    <property type="entry name" value="Aldolase class I"/>
    <property type="match status" value="1"/>
</dbReference>
<evidence type="ECO:0000256" key="2">
    <source>
        <dbReference type="ARBA" id="ARBA00012657"/>
    </source>
</evidence>
<evidence type="ECO:0000313" key="8">
    <source>
        <dbReference type="Proteomes" id="UP000290602"/>
    </source>
</evidence>
<evidence type="ECO:0000256" key="3">
    <source>
        <dbReference type="ARBA" id="ARBA00022919"/>
    </source>
</evidence>
<dbReference type="PANTHER" id="PTHR15172:SF1">
    <property type="entry name" value="GALACTOCEREBROSIDASE"/>
    <property type="match status" value="1"/>
</dbReference>
<dbReference type="EMBL" id="QXIL01000008">
    <property type="protein sequence ID" value="RXI78783.1"/>
    <property type="molecule type" value="Genomic_DNA"/>
</dbReference>
<dbReference type="GO" id="GO:0016020">
    <property type="term" value="C:membrane"/>
    <property type="evidence" value="ECO:0007669"/>
    <property type="project" value="GOC"/>
</dbReference>
<feature type="domain" description="Glycosyl hydrolase family 59 catalytic" evidence="6">
    <location>
        <begin position="24"/>
        <end position="363"/>
    </location>
</feature>
<evidence type="ECO:0000256" key="4">
    <source>
        <dbReference type="ARBA" id="ARBA00022963"/>
    </source>
</evidence>
<dbReference type="EC" id="3.2.1.46" evidence="2"/>
<keyword evidence="3" id="KW-0746">Sphingolipid metabolism</keyword>
<evidence type="ECO:0000256" key="5">
    <source>
        <dbReference type="ARBA" id="ARBA00033098"/>
    </source>
</evidence>
<evidence type="ECO:0000256" key="1">
    <source>
        <dbReference type="ARBA" id="ARBA00005637"/>
    </source>
</evidence>
<dbReference type="InterPro" id="IPR017853">
    <property type="entry name" value="GH"/>
</dbReference>
<gene>
    <name evidence="7" type="ORF">DXH47_05980</name>
</gene>
<dbReference type="InterPro" id="IPR049161">
    <property type="entry name" value="GH59_cat"/>
</dbReference>
<evidence type="ECO:0000313" key="7">
    <source>
        <dbReference type="EMBL" id="RXI78783.1"/>
    </source>
</evidence>
<name>A0A4Q0VJL5_9LACO</name>
<dbReference type="OrthoDB" id="9802318at2"/>
<reference evidence="7 8" key="1">
    <citation type="submission" date="2018-08" db="EMBL/GenBank/DDBJ databases">
        <title>Lactobacillus suantsai sp. nov., isolated from traditional fermented suan-tsai in Taiwan.</title>
        <authorList>
            <person name="Huang C.-H."/>
        </authorList>
    </citation>
    <scope>NUCLEOTIDE SEQUENCE [LARGE SCALE GENOMIC DNA]</scope>
    <source>
        <strain evidence="7 8">BCRC 12945</strain>
    </source>
</reference>
<dbReference type="Pfam" id="PF02057">
    <property type="entry name" value="Glyco_hydro_59"/>
    <property type="match status" value="1"/>
</dbReference>
<dbReference type="InterPro" id="IPR001286">
    <property type="entry name" value="Glyco_hydro_59"/>
</dbReference>
<dbReference type="GO" id="GO:0006683">
    <property type="term" value="P:galactosylceramide catabolic process"/>
    <property type="evidence" value="ECO:0007669"/>
    <property type="project" value="InterPro"/>
</dbReference>
<organism evidence="7 8">
    <name type="scientific">Levilactobacillus suantsaii</name>
    <dbReference type="NCBI Taxonomy" id="2292255"/>
    <lineage>
        <taxon>Bacteria</taxon>
        <taxon>Bacillati</taxon>
        <taxon>Bacillota</taxon>
        <taxon>Bacilli</taxon>
        <taxon>Lactobacillales</taxon>
        <taxon>Lactobacillaceae</taxon>
        <taxon>Levilactobacillus</taxon>
    </lineage>
</organism>
<sequence>MVKTTEITIDGQLLDTAAQDANTFKGFGYLSCNNSSRLLLDYKWEHPESYQQILQILFGGPHPLITMIKVELGDDANTSSGTEPATKRSATEPANVLRGAGYQLIADAKKINPKLKTCLLRWGEPGYLRPLWQAVKSADPDQKVPVTAYEPMYQLYKQTVVAAYQQFGYLFDYIDPDRNETKHPMYRWIKWFSDRVQGDQDFPQDFPVTRYQRLKIIAADQNYETDFGDAMLADADLLERVAAVGYHYNTDDGPQHPYTQLADHKHREVWYSEGIAPMTFGQYRVRATSGDGIGGKQSGLDVANRLIKSYVNSRRSLYIFQPAVSAYYPGVNYSHKELITANHPWSGYYEVDNVGLQILRHFTDFAHAGWASDQAWRYLTSACGSGVGGTENLDTHTESPSYLTLMAPSKKDYSIIMVNDSSVSRQYQVTVKHLPGAPQSLGVWQSSGPTSPAEAYDTNLKAYLGRLTIQDGQVTITIAPHAILTATTLDLATDSTVQYTRQMATQPNEVLMANHENFYQDDFAYAQRYQTERGGTPRYTTDQGGAFEVQVQAGHGVLRQKISEQERALDWEQSYAPNLTLGDDRWHDYMVVVTMAFDTQLQQNSPDGNYFGIGLYQLTDVKGRLESAPYVFKLSVDGSCRLIIEDQVMELGNVPEFDATTAHVVSFGVIGNQLTAQVDHQVILTTVVTDNPHYSGRVKLGSGYYHTIISQISVRRTNLVGGVQYQRLDDLDTQINYRGNWTHRCGLGNTIWNRTLSTGSAGTTTQVSFDFTGTGFALYGRQETLSHLSLEVDGQVLRPDVIPQTATDKSENITLFGLTPTTHHVVVTVTAGHYTLDAVGCYR</sequence>
<protein>
    <recommendedName>
        <fullName evidence="2">galactosylceramidase</fullName>
        <ecNumber evidence="2">3.2.1.46</ecNumber>
    </recommendedName>
    <alternativeName>
        <fullName evidence="5">Galactosylceramidase</fullName>
    </alternativeName>
</protein>
<dbReference type="InterPro" id="IPR013785">
    <property type="entry name" value="Aldolase_TIM"/>
</dbReference>
<dbReference type="Gene3D" id="2.60.120.260">
    <property type="entry name" value="Galactose-binding domain-like"/>
    <property type="match status" value="1"/>
</dbReference>
<dbReference type="GO" id="GO:0005764">
    <property type="term" value="C:lysosome"/>
    <property type="evidence" value="ECO:0007669"/>
    <property type="project" value="TreeGrafter"/>
</dbReference>
<dbReference type="GO" id="GO:0004336">
    <property type="term" value="F:galactosylceramidase activity"/>
    <property type="evidence" value="ECO:0007669"/>
    <property type="project" value="UniProtKB-EC"/>
</dbReference>